<dbReference type="Proteomes" id="UP000278983">
    <property type="component" value="Unassembled WGS sequence"/>
</dbReference>
<name>A0A432LID4_9BACT</name>
<reference evidence="1 2" key="1">
    <citation type="submission" date="2018-12" db="EMBL/GenBank/DDBJ databases">
        <title>Genome sequencing of Prevotella sp. KCOM 3155 (= JS262).</title>
        <authorList>
            <person name="Kook J.-K."/>
            <person name="Park S.-N."/>
            <person name="Lim Y.K."/>
        </authorList>
    </citation>
    <scope>NUCLEOTIDE SEQUENCE [LARGE SCALE GENOMIC DNA]</scope>
    <source>
        <strain evidence="1 2">KCOM 3155</strain>
    </source>
</reference>
<evidence type="ECO:0000313" key="1">
    <source>
        <dbReference type="EMBL" id="RUL58926.1"/>
    </source>
</evidence>
<dbReference type="AlphaFoldDB" id="A0A432LID4"/>
<gene>
    <name evidence="1" type="ORF">EHV08_03500</name>
</gene>
<keyword evidence="2" id="KW-1185">Reference proteome</keyword>
<dbReference type="RefSeq" id="WP_126678024.1">
    <property type="nucleotide sequence ID" value="NZ_RYYU01000001.1"/>
</dbReference>
<comment type="caution">
    <text evidence="1">The sequence shown here is derived from an EMBL/GenBank/DDBJ whole genome shotgun (WGS) entry which is preliminary data.</text>
</comment>
<dbReference type="OrthoDB" id="1082214at2"/>
<organism evidence="1 2">
    <name type="scientific">Prevotella koreensis</name>
    <dbReference type="NCBI Taxonomy" id="2490854"/>
    <lineage>
        <taxon>Bacteria</taxon>
        <taxon>Pseudomonadati</taxon>
        <taxon>Bacteroidota</taxon>
        <taxon>Bacteroidia</taxon>
        <taxon>Bacteroidales</taxon>
        <taxon>Prevotellaceae</taxon>
        <taxon>Prevotella</taxon>
    </lineage>
</organism>
<protein>
    <submittedName>
        <fullName evidence="1">Uncharacterized protein</fullName>
    </submittedName>
</protein>
<dbReference type="EMBL" id="RYYU01000001">
    <property type="protein sequence ID" value="RUL58926.1"/>
    <property type="molecule type" value="Genomic_DNA"/>
</dbReference>
<evidence type="ECO:0000313" key="2">
    <source>
        <dbReference type="Proteomes" id="UP000278983"/>
    </source>
</evidence>
<sequence>MRNNHDNSIIKVLAEAGENGISVKKLARHVFNASHSFFEPVTFDDVYRYVQLFVRRNSKGSEALLVGVGHRGHYRLNPNSAQSQQLLLMFCDDEEDKEPVKTEDLSLSLF</sequence>
<proteinExistence type="predicted"/>
<accession>A0A432LID4</accession>